<name>A0A0E9UVJ4_ANGAN</name>
<reference evidence="1" key="1">
    <citation type="submission" date="2014-11" db="EMBL/GenBank/DDBJ databases">
        <authorList>
            <person name="Amaro Gonzalez C."/>
        </authorList>
    </citation>
    <scope>NUCLEOTIDE SEQUENCE</scope>
</reference>
<evidence type="ECO:0000313" key="1">
    <source>
        <dbReference type="EMBL" id="JAH69756.1"/>
    </source>
</evidence>
<sequence>MIWQQWYRERSAPCWQADGLHKLAPPWRTVRRSASSASPGQCRGGWD</sequence>
<organism evidence="1">
    <name type="scientific">Anguilla anguilla</name>
    <name type="common">European freshwater eel</name>
    <name type="synonym">Muraena anguilla</name>
    <dbReference type="NCBI Taxonomy" id="7936"/>
    <lineage>
        <taxon>Eukaryota</taxon>
        <taxon>Metazoa</taxon>
        <taxon>Chordata</taxon>
        <taxon>Craniata</taxon>
        <taxon>Vertebrata</taxon>
        <taxon>Euteleostomi</taxon>
        <taxon>Actinopterygii</taxon>
        <taxon>Neopterygii</taxon>
        <taxon>Teleostei</taxon>
        <taxon>Anguilliformes</taxon>
        <taxon>Anguillidae</taxon>
        <taxon>Anguilla</taxon>
    </lineage>
</organism>
<reference evidence="1" key="2">
    <citation type="journal article" date="2015" name="Fish Shellfish Immunol.">
        <title>Early steps in the European eel (Anguilla anguilla)-Vibrio vulnificus interaction in the gills: Role of the RtxA13 toxin.</title>
        <authorList>
            <person name="Callol A."/>
            <person name="Pajuelo D."/>
            <person name="Ebbesson L."/>
            <person name="Teles M."/>
            <person name="MacKenzie S."/>
            <person name="Amaro C."/>
        </authorList>
    </citation>
    <scope>NUCLEOTIDE SEQUENCE</scope>
</reference>
<dbReference type="AlphaFoldDB" id="A0A0E9UVJ4"/>
<proteinExistence type="predicted"/>
<accession>A0A0E9UVJ4</accession>
<protein>
    <submittedName>
        <fullName evidence="1">Uncharacterized protein</fullName>
    </submittedName>
</protein>
<dbReference type="EMBL" id="GBXM01038821">
    <property type="protein sequence ID" value="JAH69756.1"/>
    <property type="molecule type" value="Transcribed_RNA"/>
</dbReference>